<dbReference type="RefSeq" id="WP_307898706.1">
    <property type="nucleotide sequence ID" value="NZ_CP133076.1"/>
</dbReference>
<dbReference type="EMBL" id="CP133076">
    <property type="protein sequence ID" value="WMJ16636.1"/>
    <property type="molecule type" value="Genomic_DNA"/>
</dbReference>
<dbReference type="SUPFAM" id="SSF69304">
    <property type="entry name" value="Tricorn protease N-terminal domain"/>
    <property type="match status" value="1"/>
</dbReference>
<sequence>MKKIMIFIYCICLFLMVGCEKLKETVSRNDTKLKVNPAFVALADGDSKLIFLDKKMNIVKEIENKNKFQSFSIEGNRVYAIDDGTYMGTKPSMLIINLSSGHVEKKLKLPHVPSSYAVLKQKVYMASSEIFREGMPFFVVNVSSGKVEKLTFTSGMVSTIKHYKNEIFITINSGGKSSEHSNVYRIQINDASLSFHPVIKDNIELPPSDFVIEDNKMYCVFTGFSYGPRPEWVKNPERYTNKLMVVDLNNGQIISEKKLSKPFPQKIINIGNKLYINNYTDLDMKGGFFTILDKNDLSESFFSIENPAYFDYNKRFEEFIVSNPQNGTLRLVKNGKVVKKIKVGDNCSIVKAVQKNKLYCR</sequence>
<dbReference type="PROSITE" id="PS51257">
    <property type="entry name" value="PROKAR_LIPOPROTEIN"/>
    <property type="match status" value="1"/>
</dbReference>
<keyword evidence="2" id="KW-1185">Reference proteome</keyword>
<evidence type="ECO:0000313" key="2">
    <source>
        <dbReference type="Proteomes" id="UP001223761"/>
    </source>
</evidence>
<accession>A0ABY9MF16</accession>
<gene>
    <name evidence="1" type="ORF">RA955_00310</name>
</gene>
<evidence type="ECO:0000313" key="1">
    <source>
        <dbReference type="EMBL" id="WMJ16636.1"/>
    </source>
</evidence>
<evidence type="ECO:0008006" key="3">
    <source>
        <dbReference type="Google" id="ProtNLM"/>
    </source>
</evidence>
<proteinExistence type="predicted"/>
<protein>
    <recommendedName>
        <fullName evidence="3">Lipoprotein</fullName>
    </recommendedName>
</protein>
<reference evidence="1 2" key="1">
    <citation type="submission" date="2023-08" db="EMBL/GenBank/DDBJ databases">
        <title>Genome sequencing of the thermostable Gram positive bacteria Geobacillus proteiniphilus strain T-6.</title>
        <authorList>
            <person name="Shulami S."/>
            <person name="Shoham Y."/>
        </authorList>
    </citation>
    <scope>NUCLEOTIDE SEQUENCE [LARGE SCALE GENOMIC DNA]</scope>
    <source>
        <strain evidence="1 2">T-6</strain>
    </source>
</reference>
<name>A0ABY9MF16_9BACL</name>
<dbReference type="Proteomes" id="UP001223761">
    <property type="component" value="Chromosome"/>
</dbReference>
<organism evidence="1 2">
    <name type="scientific">Geobacillus proteiniphilus</name>
    <dbReference type="NCBI Taxonomy" id="860353"/>
    <lineage>
        <taxon>Bacteria</taxon>
        <taxon>Bacillati</taxon>
        <taxon>Bacillota</taxon>
        <taxon>Bacilli</taxon>
        <taxon>Bacillales</taxon>
        <taxon>Anoxybacillaceae</taxon>
        <taxon>Geobacillus</taxon>
    </lineage>
</organism>